<dbReference type="PROSITE" id="PS50015">
    <property type="entry name" value="SAP_B"/>
    <property type="match status" value="2"/>
</dbReference>
<evidence type="ECO:0000256" key="8">
    <source>
        <dbReference type="ARBA" id="ARBA00023157"/>
    </source>
</evidence>
<evidence type="ECO:0000256" key="4">
    <source>
        <dbReference type="ARBA" id="ARBA00022729"/>
    </source>
</evidence>
<gene>
    <name evidence="14" type="ORF">RND71_035819</name>
</gene>
<dbReference type="GO" id="GO:0004190">
    <property type="term" value="F:aspartic-type endopeptidase activity"/>
    <property type="evidence" value="ECO:0007669"/>
    <property type="project" value="UniProtKB-KW"/>
</dbReference>
<dbReference type="AlphaFoldDB" id="A0AAE1R5X9"/>
<dbReference type="InterPro" id="IPR007856">
    <property type="entry name" value="SapB_1"/>
</dbReference>
<keyword evidence="5" id="KW-0677">Repeat</keyword>
<evidence type="ECO:0000256" key="9">
    <source>
        <dbReference type="ARBA" id="ARBA00023180"/>
    </source>
</evidence>
<dbReference type="InterPro" id="IPR051428">
    <property type="entry name" value="Sphingo_Act-Surfact_Prot"/>
</dbReference>
<comment type="subcellular location">
    <subcellularLocation>
        <location evidence="1">Secreted</location>
        <location evidence="1">Extracellular space</location>
    </subcellularLocation>
</comment>
<reference evidence="14" key="1">
    <citation type="submission" date="2023-12" db="EMBL/GenBank/DDBJ databases">
        <title>Genome assembly of Anisodus tanguticus.</title>
        <authorList>
            <person name="Wang Y.-J."/>
        </authorList>
    </citation>
    <scope>NUCLEOTIDE SEQUENCE</scope>
    <source>
        <strain evidence="14">KB-2021</strain>
        <tissue evidence="14">Leaf</tissue>
    </source>
</reference>
<dbReference type="SUPFAM" id="SSF47862">
    <property type="entry name" value="Saposin"/>
    <property type="match status" value="2"/>
</dbReference>
<evidence type="ECO:0000256" key="7">
    <source>
        <dbReference type="ARBA" id="ARBA00023145"/>
    </source>
</evidence>
<keyword evidence="3" id="KW-0645">Protease</keyword>
<dbReference type="Proteomes" id="UP001291623">
    <property type="component" value="Unassembled WGS sequence"/>
</dbReference>
<protein>
    <recommendedName>
        <fullName evidence="11">Pulmonary surfactant-associated protein B</fullName>
    </recommendedName>
    <alternativeName>
        <fullName evidence="12">Pulmonary surfactant-associated proteolipid SPL(Phe)</fullName>
    </alternativeName>
</protein>
<keyword evidence="7" id="KW-0865">Zymogen</keyword>
<dbReference type="Pfam" id="PF05184">
    <property type="entry name" value="SapB_1"/>
    <property type="match status" value="2"/>
</dbReference>
<evidence type="ECO:0000256" key="2">
    <source>
        <dbReference type="ARBA" id="ARBA00022525"/>
    </source>
</evidence>
<keyword evidence="8" id="KW-1015">Disulfide bond</keyword>
<comment type="caution">
    <text evidence="14">The sequence shown here is derived from an EMBL/GenBank/DDBJ whole genome shotgun (WGS) entry which is preliminary data.</text>
</comment>
<evidence type="ECO:0000256" key="11">
    <source>
        <dbReference type="ARBA" id="ARBA00041094"/>
    </source>
</evidence>
<keyword evidence="4" id="KW-0732">Signal</keyword>
<dbReference type="EMBL" id="JAVYJV010000019">
    <property type="protein sequence ID" value="KAK4345643.1"/>
    <property type="molecule type" value="Genomic_DNA"/>
</dbReference>
<evidence type="ECO:0000256" key="1">
    <source>
        <dbReference type="ARBA" id="ARBA00004239"/>
    </source>
</evidence>
<proteinExistence type="predicted"/>
<evidence type="ECO:0000256" key="5">
    <source>
        <dbReference type="ARBA" id="ARBA00022737"/>
    </source>
</evidence>
<evidence type="ECO:0000313" key="15">
    <source>
        <dbReference type="Proteomes" id="UP001291623"/>
    </source>
</evidence>
<evidence type="ECO:0000313" key="14">
    <source>
        <dbReference type="EMBL" id="KAK4345643.1"/>
    </source>
</evidence>
<dbReference type="PANTHER" id="PTHR11480:SF76">
    <property type="entry name" value="PROSAPOSIN-LIKE"/>
    <property type="match status" value="1"/>
</dbReference>
<evidence type="ECO:0000259" key="13">
    <source>
        <dbReference type="PROSITE" id="PS50015"/>
    </source>
</evidence>
<dbReference type="InterPro" id="IPR008139">
    <property type="entry name" value="SaposinB_dom"/>
</dbReference>
<feature type="domain" description="Saposin B-type" evidence="13">
    <location>
        <begin position="85"/>
        <end position="164"/>
    </location>
</feature>
<dbReference type="GO" id="GO:0005576">
    <property type="term" value="C:extracellular region"/>
    <property type="evidence" value="ECO:0007669"/>
    <property type="project" value="UniProtKB-SubCell"/>
</dbReference>
<keyword evidence="6" id="KW-0064">Aspartyl protease</keyword>
<evidence type="ECO:0000256" key="3">
    <source>
        <dbReference type="ARBA" id="ARBA00022670"/>
    </source>
</evidence>
<dbReference type="Pfam" id="PF03489">
    <property type="entry name" value="SapB_2"/>
    <property type="match status" value="2"/>
</dbReference>
<dbReference type="Gene3D" id="1.10.225.10">
    <property type="entry name" value="Saposin-like"/>
    <property type="match status" value="2"/>
</dbReference>
<dbReference type="GO" id="GO:0006508">
    <property type="term" value="P:proteolysis"/>
    <property type="evidence" value="ECO:0007669"/>
    <property type="project" value="UniProtKB-KW"/>
</dbReference>
<evidence type="ECO:0000256" key="6">
    <source>
        <dbReference type="ARBA" id="ARBA00022750"/>
    </source>
</evidence>
<dbReference type="InterPro" id="IPR008138">
    <property type="entry name" value="SapB_2"/>
</dbReference>
<keyword evidence="15" id="KW-1185">Reference proteome</keyword>
<dbReference type="PANTHER" id="PTHR11480">
    <property type="entry name" value="SAPOSIN-RELATED"/>
    <property type="match status" value="1"/>
</dbReference>
<sequence length="268" mass="29671">MVKVSTSNALADSLQCIDIFACQKKCMDVKVCLFLVILGAVGCTARELAAPDLLIKEKAEDVSALWISNLQAQRQLQPLKDASGSKELCTLCEEYTATALGYLAKNKTQAKILGLLLQTCSKMPIYKHECTALVDQYVPLFFLEISTIKPDDLCHKVDLCQQVVSISQQFSQNGCDLCHQVVRETLLKLKDPDTQLDILELLLKACGSVEKYANKCKKLVFEYAPVILINSEHFLEKNDVCTILHACEPAVGKEEALPDMQTSLHSDS</sequence>
<accession>A0AAE1R5X9</accession>
<dbReference type="GO" id="GO:0006629">
    <property type="term" value="P:lipid metabolic process"/>
    <property type="evidence" value="ECO:0007669"/>
    <property type="project" value="InterPro"/>
</dbReference>
<dbReference type="FunFam" id="1.10.225.10:FF:000008">
    <property type="entry name" value="Pulmonary surfactant-associated protein B"/>
    <property type="match status" value="1"/>
</dbReference>
<feature type="domain" description="Saposin B-type" evidence="13">
    <location>
        <begin position="171"/>
        <end position="251"/>
    </location>
</feature>
<keyword evidence="6" id="KW-0378">Hydrolase</keyword>
<evidence type="ECO:0000256" key="12">
    <source>
        <dbReference type="ARBA" id="ARBA00041785"/>
    </source>
</evidence>
<keyword evidence="9" id="KW-0325">Glycoprotein</keyword>
<keyword evidence="2" id="KW-0964">Secreted</keyword>
<name>A0AAE1R5X9_9SOLA</name>
<comment type="function">
    <text evidence="10">Pulmonary surfactant-associated proteins promote alveolar stability by lowering the surface tension at the air-liquid interface in the peripheral air spaces. SP-B increases the collapse pressure of palmitic acid to nearly 70 millinewtons per meter.</text>
</comment>
<organism evidence="14 15">
    <name type="scientific">Anisodus tanguticus</name>
    <dbReference type="NCBI Taxonomy" id="243964"/>
    <lineage>
        <taxon>Eukaryota</taxon>
        <taxon>Viridiplantae</taxon>
        <taxon>Streptophyta</taxon>
        <taxon>Embryophyta</taxon>
        <taxon>Tracheophyta</taxon>
        <taxon>Spermatophyta</taxon>
        <taxon>Magnoliopsida</taxon>
        <taxon>eudicotyledons</taxon>
        <taxon>Gunneridae</taxon>
        <taxon>Pentapetalae</taxon>
        <taxon>asterids</taxon>
        <taxon>lamiids</taxon>
        <taxon>Solanales</taxon>
        <taxon>Solanaceae</taxon>
        <taxon>Solanoideae</taxon>
        <taxon>Hyoscyameae</taxon>
        <taxon>Anisodus</taxon>
    </lineage>
</organism>
<dbReference type="InterPro" id="IPR011001">
    <property type="entry name" value="Saposin-like"/>
</dbReference>
<dbReference type="SMART" id="SM00741">
    <property type="entry name" value="SapB"/>
    <property type="match status" value="2"/>
</dbReference>
<evidence type="ECO:0000256" key="10">
    <source>
        <dbReference type="ARBA" id="ARBA00037221"/>
    </source>
</evidence>